<feature type="transmembrane region" description="Helical" evidence="1">
    <location>
        <begin position="106"/>
        <end position="129"/>
    </location>
</feature>
<dbReference type="Proteomes" id="UP000054047">
    <property type="component" value="Unassembled WGS sequence"/>
</dbReference>
<dbReference type="EMBL" id="KN729403">
    <property type="protein sequence ID" value="KIH62324.1"/>
    <property type="molecule type" value="Genomic_DNA"/>
</dbReference>
<keyword evidence="1" id="KW-0472">Membrane</keyword>
<keyword evidence="1" id="KW-0812">Transmembrane</keyword>
<evidence type="ECO:0000313" key="2">
    <source>
        <dbReference type="EMBL" id="KIH62324.1"/>
    </source>
</evidence>
<name>A0A0C2GTJ4_9BILA</name>
<evidence type="ECO:0000313" key="3">
    <source>
        <dbReference type="Proteomes" id="UP000054047"/>
    </source>
</evidence>
<proteinExistence type="predicted"/>
<sequence length="141" mass="15252">MIKVQYHIISHVVVSFAMGRDAMADFVIISWDQLRGTMLSRLALRPSLLLSPSIRQFSQTVLRPARFGGGSSSTGFSRFTQQTGIGVRTGKTLKERLLGPTTGAPYIYGTYALAGASLFGIGALMYYGLISKEQSILQASA</sequence>
<accession>A0A0C2GTJ4</accession>
<reference evidence="2 3" key="1">
    <citation type="submission" date="2013-12" db="EMBL/GenBank/DDBJ databases">
        <title>Draft genome of the parsitic nematode Ancylostoma duodenale.</title>
        <authorList>
            <person name="Mitreva M."/>
        </authorList>
    </citation>
    <scope>NUCLEOTIDE SEQUENCE [LARGE SCALE GENOMIC DNA]</scope>
    <source>
        <strain evidence="2 3">Zhejiang</strain>
    </source>
</reference>
<protein>
    <submittedName>
        <fullName evidence="2">Uncharacterized protein</fullName>
    </submittedName>
</protein>
<dbReference type="AlphaFoldDB" id="A0A0C2GTJ4"/>
<gene>
    <name evidence="2" type="ORF">ANCDUO_07395</name>
</gene>
<keyword evidence="3" id="KW-1185">Reference proteome</keyword>
<evidence type="ECO:0000256" key="1">
    <source>
        <dbReference type="SAM" id="Phobius"/>
    </source>
</evidence>
<organism evidence="2 3">
    <name type="scientific">Ancylostoma duodenale</name>
    <dbReference type="NCBI Taxonomy" id="51022"/>
    <lineage>
        <taxon>Eukaryota</taxon>
        <taxon>Metazoa</taxon>
        <taxon>Ecdysozoa</taxon>
        <taxon>Nematoda</taxon>
        <taxon>Chromadorea</taxon>
        <taxon>Rhabditida</taxon>
        <taxon>Rhabditina</taxon>
        <taxon>Rhabditomorpha</taxon>
        <taxon>Strongyloidea</taxon>
        <taxon>Ancylostomatidae</taxon>
        <taxon>Ancylostomatinae</taxon>
        <taxon>Ancylostoma</taxon>
    </lineage>
</organism>
<keyword evidence="1" id="KW-1133">Transmembrane helix</keyword>